<evidence type="ECO:0000256" key="1">
    <source>
        <dbReference type="PIRSR" id="PIRSR601310-1"/>
    </source>
</evidence>
<dbReference type="AlphaFoldDB" id="A0A4T2BF79"/>
<dbReference type="Gene3D" id="3.30.428.10">
    <property type="entry name" value="HIT-like"/>
    <property type="match status" value="1"/>
</dbReference>
<dbReference type="PRINTS" id="PR00332">
    <property type="entry name" value="HISTRIAD"/>
</dbReference>
<dbReference type="PANTHER" id="PTHR46648">
    <property type="entry name" value="HIT FAMILY PROTEIN 1"/>
    <property type="match status" value="1"/>
</dbReference>
<feature type="domain" description="HIT" evidence="4">
    <location>
        <begin position="22"/>
        <end position="129"/>
    </location>
</feature>
<dbReference type="PROSITE" id="PS51084">
    <property type="entry name" value="HIT_2"/>
    <property type="match status" value="1"/>
</dbReference>
<dbReference type="PANTHER" id="PTHR46648:SF1">
    <property type="entry name" value="ADENOSINE 5'-MONOPHOSPHORAMIDASE HNT1"/>
    <property type="match status" value="1"/>
</dbReference>
<dbReference type="Proteomes" id="UP000306192">
    <property type="component" value="Unassembled WGS sequence"/>
</dbReference>
<evidence type="ECO:0000313" key="6">
    <source>
        <dbReference type="Proteomes" id="UP000306192"/>
    </source>
</evidence>
<reference evidence="5 6" key="1">
    <citation type="journal article" date="2019" name="Microorganisms">
        <title>Systematic Affiliation and Genome Analysis of Subtercola vilae DB165(T) with Particular Emphasis on Cold Adaptation of an Isolate from a High-Altitude Cold Volcano Lake.</title>
        <authorList>
            <person name="Villalobos A.S."/>
            <person name="Wiese J."/>
            <person name="Imhoff J.F."/>
            <person name="Dorador C."/>
            <person name="Keller A."/>
            <person name="Hentschel U."/>
        </authorList>
    </citation>
    <scope>NUCLEOTIDE SEQUENCE [LARGE SCALE GENOMIC DNA]</scope>
    <source>
        <strain evidence="5 6">DB165</strain>
    </source>
</reference>
<gene>
    <name evidence="5" type="ORF">D4765_17605</name>
</gene>
<feature type="short sequence motif" description="Histidine triad motif" evidence="2 3">
    <location>
        <begin position="114"/>
        <end position="118"/>
    </location>
</feature>
<keyword evidence="6" id="KW-1185">Reference proteome</keyword>
<dbReference type="GO" id="GO:0003824">
    <property type="term" value="F:catalytic activity"/>
    <property type="evidence" value="ECO:0007669"/>
    <property type="project" value="InterPro"/>
</dbReference>
<dbReference type="RefSeq" id="WP_136643616.1">
    <property type="nucleotide sequence ID" value="NZ_QYRT01000057.1"/>
</dbReference>
<evidence type="ECO:0000313" key="5">
    <source>
        <dbReference type="EMBL" id="TIH29827.1"/>
    </source>
</evidence>
<sequence length="167" mass="18577">MDPPPPIIGIVHLVEAQLPTCPFCQIVRKEVPAEIIYETDDTLAFFPLEPATRGHTMIIPKRHIRSFLDAEPRDIEPLGLTTLRVGVALQNVLRPEGMNLISSAGEAASQTVEHLHIHLVPRWVDDAVGEIWPPKHPTADAVLEGVADALREFCGTERLENRNPEKH</sequence>
<name>A0A4T2BF79_9MICO</name>
<dbReference type="InterPro" id="IPR011146">
    <property type="entry name" value="HIT-like"/>
</dbReference>
<evidence type="ECO:0000256" key="2">
    <source>
        <dbReference type="PIRSR" id="PIRSR601310-3"/>
    </source>
</evidence>
<accession>A0A4T2BF79</accession>
<proteinExistence type="predicted"/>
<evidence type="ECO:0000259" key="4">
    <source>
        <dbReference type="PROSITE" id="PS51084"/>
    </source>
</evidence>
<dbReference type="GO" id="GO:0009117">
    <property type="term" value="P:nucleotide metabolic process"/>
    <property type="evidence" value="ECO:0007669"/>
    <property type="project" value="TreeGrafter"/>
</dbReference>
<dbReference type="InterPro" id="IPR001310">
    <property type="entry name" value="Histidine_triad_HIT"/>
</dbReference>
<dbReference type="InterPro" id="IPR036265">
    <property type="entry name" value="HIT-like_sf"/>
</dbReference>
<evidence type="ECO:0000256" key="3">
    <source>
        <dbReference type="PROSITE-ProRule" id="PRU00464"/>
    </source>
</evidence>
<organism evidence="5 6">
    <name type="scientific">Subtercola vilae</name>
    <dbReference type="NCBI Taxonomy" id="2056433"/>
    <lineage>
        <taxon>Bacteria</taxon>
        <taxon>Bacillati</taxon>
        <taxon>Actinomycetota</taxon>
        <taxon>Actinomycetes</taxon>
        <taxon>Micrococcales</taxon>
        <taxon>Microbacteriaceae</taxon>
        <taxon>Subtercola</taxon>
    </lineage>
</organism>
<dbReference type="EMBL" id="QYRT01000057">
    <property type="protein sequence ID" value="TIH29827.1"/>
    <property type="molecule type" value="Genomic_DNA"/>
</dbReference>
<protein>
    <submittedName>
        <fullName evidence="5">HIT family protein</fullName>
    </submittedName>
</protein>
<comment type="caution">
    <text evidence="5">The sequence shown here is derived from an EMBL/GenBank/DDBJ whole genome shotgun (WGS) entry which is preliminary data.</text>
</comment>
<dbReference type="SUPFAM" id="SSF54197">
    <property type="entry name" value="HIT-like"/>
    <property type="match status" value="1"/>
</dbReference>
<dbReference type="Pfam" id="PF01230">
    <property type="entry name" value="HIT"/>
    <property type="match status" value="1"/>
</dbReference>
<feature type="active site" description="Tele-AMP-histidine intermediate" evidence="1">
    <location>
        <position position="116"/>
    </location>
</feature>